<feature type="region of interest" description="Disordered" evidence="1">
    <location>
        <begin position="1"/>
        <end position="49"/>
    </location>
</feature>
<organism evidence="2 3">
    <name type="scientific">Nesidiocoris tenuis</name>
    <dbReference type="NCBI Taxonomy" id="355587"/>
    <lineage>
        <taxon>Eukaryota</taxon>
        <taxon>Metazoa</taxon>
        <taxon>Ecdysozoa</taxon>
        <taxon>Arthropoda</taxon>
        <taxon>Hexapoda</taxon>
        <taxon>Insecta</taxon>
        <taxon>Pterygota</taxon>
        <taxon>Neoptera</taxon>
        <taxon>Paraneoptera</taxon>
        <taxon>Hemiptera</taxon>
        <taxon>Heteroptera</taxon>
        <taxon>Panheteroptera</taxon>
        <taxon>Cimicomorpha</taxon>
        <taxon>Miridae</taxon>
        <taxon>Dicyphina</taxon>
        <taxon>Nesidiocoris</taxon>
    </lineage>
</organism>
<accession>A0ABN7BED7</accession>
<evidence type="ECO:0000313" key="3">
    <source>
        <dbReference type="Proteomes" id="UP001307889"/>
    </source>
</evidence>
<evidence type="ECO:0000256" key="1">
    <source>
        <dbReference type="SAM" id="MobiDB-lite"/>
    </source>
</evidence>
<dbReference type="Proteomes" id="UP001307889">
    <property type="component" value="Chromosome 14"/>
</dbReference>
<keyword evidence="3" id="KW-1185">Reference proteome</keyword>
<evidence type="ECO:0000313" key="2">
    <source>
        <dbReference type="EMBL" id="BET02679.1"/>
    </source>
</evidence>
<proteinExistence type="predicted"/>
<gene>
    <name evidence="2" type="ORF">NTJ_15499</name>
</gene>
<reference evidence="2 3" key="1">
    <citation type="submission" date="2023-09" db="EMBL/GenBank/DDBJ databases">
        <title>Nesidiocoris tenuis whole genome shotgun sequence.</title>
        <authorList>
            <person name="Shibata T."/>
            <person name="Shimoda M."/>
            <person name="Kobayashi T."/>
            <person name="Uehara T."/>
        </authorList>
    </citation>
    <scope>NUCLEOTIDE SEQUENCE [LARGE SCALE GENOMIC DNA]</scope>
    <source>
        <strain evidence="2 3">Japan</strain>
    </source>
</reference>
<name>A0ABN7BED7_9HEMI</name>
<sequence length="69" mass="7623">MVTRTADQPPDRAKGSPSSEAQSQQAVTRRSLKNERPPRSELAFRPAIRNSSAGQILTIRSANLTILEY</sequence>
<feature type="compositionally biased region" description="Polar residues" evidence="1">
    <location>
        <begin position="16"/>
        <end position="28"/>
    </location>
</feature>
<protein>
    <submittedName>
        <fullName evidence="2">Uncharacterized protein</fullName>
    </submittedName>
</protein>
<dbReference type="EMBL" id="AP028922">
    <property type="protein sequence ID" value="BET02679.1"/>
    <property type="molecule type" value="Genomic_DNA"/>
</dbReference>